<dbReference type="InterPro" id="IPR004474">
    <property type="entry name" value="LytR_CpsA_psr"/>
</dbReference>
<dbReference type="Proteomes" id="UP001551210">
    <property type="component" value="Unassembled WGS sequence"/>
</dbReference>
<dbReference type="PROSITE" id="PS51318">
    <property type="entry name" value="TAT"/>
    <property type="match status" value="1"/>
</dbReference>
<evidence type="ECO:0000313" key="5">
    <source>
        <dbReference type="Proteomes" id="UP001551210"/>
    </source>
</evidence>
<dbReference type="PANTHER" id="PTHR33392:SF6">
    <property type="entry name" value="POLYISOPRENYL-TEICHOIC ACID--PEPTIDOGLYCAN TEICHOIC ACID TRANSFERASE TAGU"/>
    <property type="match status" value="1"/>
</dbReference>
<proteinExistence type="inferred from homology"/>
<evidence type="ECO:0000256" key="1">
    <source>
        <dbReference type="ARBA" id="ARBA00006068"/>
    </source>
</evidence>
<evidence type="ECO:0000259" key="3">
    <source>
        <dbReference type="Pfam" id="PF03816"/>
    </source>
</evidence>
<dbReference type="Gene3D" id="3.40.630.190">
    <property type="entry name" value="LCP protein"/>
    <property type="match status" value="1"/>
</dbReference>
<protein>
    <submittedName>
        <fullName evidence="4">LCP family protein</fullName>
    </submittedName>
</protein>
<dbReference type="InterPro" id="IPR006311">
    <property type="entry name" value="TAT_signal"/>
</dbReference>
<dbReference type="NCBIfam" id="TIGR00350">
    <property type="entry name" value="lytR_cpsA_psr"/>
    <property type="match status" value="1"/>
</dbReference>
<organism evidence="4 5">
    <name type="scientific">Streptomyces exfoliatus</name>
    <name type="common">Streptomyces hydrogenans</name>
    <dbReference type="NCBI Taxonomy" id="1905"/>
    <lineage>
        <taxon>Bacteria</taxon>
        <taxon>Bacillati</taxon>
        <taxon>Actinomycetota</taxon>
        <taxon>Actinomycetes</taxon>
        <taxon>Kitasatosporales</taxon>
        <taxon>Streptomycetaceae</taxon>
        <taxon>Streptomyces</taxon>
    </lineage>
</organism>
<dbReference type="Pfam" id="PF03816">
    <property type="entry name" value="LytR_cpsA_psr"/>
    <property type="match status" value="1"/>
</dbReference>
<accession>A0ABV3CVB8</accession>
<comment type="similarity">
    <text evidence="1">Belongs to the LytR/CpsA/Psr (LCP) family.</text>
</comment>
<evidence type="ECO:0000256" key="2">
    <source>
        <dbReference type="SAM" id="SignalP"/>
    </source>
</evidence>
<feature type="domain" description="Cell envelope-related transcriptional attenuator" evidence="3">
    <location>
        <begin position="76"/>
        <end position="231"/>
    </location>
</feature>
<feature type="signal peptide" evidence="2">
    <location>
        <begin position="1"/>
        <end position="31"/>
    </location>
</feature>
<feature type="chain" id="PRO_5045571501" evidence="2">
    <location>
        <begin position="32"/>
        <end position="347"/>
    </location>
</feature>
<keyword evidence="2" id="KW-0732">Signal</keyword>
<reference evidence="4 5" key="1">
    <citation type="submission" date="2024-06" db="EMBL/GenBank/DDBJ databases">
        <title>The Natural Products Discovery Center: Release of the First 8490 Sequenced Strains for Exploring Actinobacteria Biosynthetic Diversity.</title>
        <authorList>
            <person name="Kalkreuter E."/>
            <person name="Kautsar S.A."/>
            <person name="Yang D."/>
            <person name="Bader C.D."/>
            <person name="Teijaro C.N."/>
            <person name="Fluegel L."/>
            <person name="Davis C.M."/>
            <person name="Simpson J.R."/>
            <person name="Lauterbach L."/>
            <person name="Steele A.D."/>
            <person name="Gui C."/>
            <person name="Meng S."/>
            <person name="Li G."/>
            <person name="Viehrig K."/>
            <person name="Ye F."/>
            <person name="Su P."/>
            <person name="Kiefer A.F."/>
            <person name="Nichols A."/>
            <person name="Cepeda A.J."/>
            <person name="Yan W."/>
            <person name="Fan B."/>
            <person name="Jiang Y."/>
            <person name="Adhikari A."/>
            <person name="Zheng C.-J."/>
            <person name="Schuster L."/>
            <person name="Cowan T.M."/>
            <person name="Smanski M.J."/>
            <person name="Chevrette M.G."/>
            <person name="De Carvalho L.P.S."/>
            <person name="Shen B."/>
        </authorList>
    </citation>
    <scope>NUCLEOTIDE SEQUENCE [LARGE SCALE GENOMIC DNA]</scope>
    <source>
        <strain evidence="4 5">NPDC045705</strain>
    </source>
</reference>
<dbReference type="EMBL" id="JBEZAM010000013">
    <property type="protein sequence ID" value="MEU7294163.1"/>
    <property type="molecule type" value="Genomic_DNA"/>
</dbReference>
<dbReference type="RefSeq" id="WP_359206773.1">
    <property type="nucleotide sequence ID" value="NZ_JBEZAM010000013.1"/>
</dbReference>
<keyword evidence="5" id="KW-1185">Reference proteome</keyword>
<name>A0ABV3CVB8_STREX</name>
<dbReference type="PANTHER" id="PTHR33392">
    <property type="entry name" value="POLYISOPRENYL-TEICHOIC ACID--PEPTIDOGLYCAN TEICHOIC ACID TRANSFERASE TAGU"/>
    <property type="match status" value="1"/>
</dbReference>
<gene>
    <name evidence="4" type="ORF">AB0A76_13290</name>
</gene>
<evidence type="ECO:0000313" key="4">
    <source>
        <dbReference type="EMBL" id="MEU7294163.1"/>
    </source>
</evidence>
<sequence length="347" mass="37223">MKFPRPRRTRRPLLVAAALTALAALAPGALATAAPTELPAPEQGLNLLVVGIDSRKGVTEEEKERYRLGGKECDCTDVMMLVHVSADNDRVDVVSLPRDSLTTFPDQHRDQRTGKLHAAHQAKINGAWAEGGSSFAVEVVESTTGLPVHRYLEIDFRRFMDTVDQVEGGVPICTEAPLKDTVTGLDLAPGTKPVGGGEALQYVRSRRADGQMDFGRMRKQQKFVVNTLERLRDGALDDPARLGALAATLRGTAAAERGISATELLTLAARLRNLPPERTTFATVPVRRFNPNIAGVGSTVGWDEEGAAKVFGRLRADLPLPAAGEVAPSEIPVATYRPDPGGSLICP</sequence>
<comment type="caution">
    <text evidence="4">The sequence shown here is derived from an EMBL/GenBank/DDBJ whole genome shotgun (WGS) entry which is preliminary data.</text>
</comment>
<dbReference type="InterPro" id="IPR050922">
    <property type="entry name" value="LytR/CpsA/Psr_CW_biosynth"/>
</dbReference>